<evidence type="ECO:0008006" key="5">
    <source>
        <dbReference type="Google" id="ProtNLM"/>
    </source>
</evidence>
<dbReference type="PANTHER" id="PTHR30545">
    <property type="entry name" value="SUGAR FERMENTATION STIMULATION PROTEIN A"/>
    <property type="match status" value="1"/>
</dbReference>
<gene>
    <name evidence="3" type="ORF">CDCA_CDCA14G3793</name>
</gene>
<dbReference type="Gene3D" id="3.40.1350.60">
    <property type="match status" value="1"/>
</dbReference>
<accession>A0AAV9J162</accession>
<dbReference type="Pfam" id="PF17746">
    <property type="entry name" value="SfsA_N"/>
    <property type="match status" value="1"/>
</dbReference>
<dbReference type="EMBL" id="JANCYW010000014">
    <property type="protein sequence ID" value="KAK4537768.1"/>
    <property type="molecule type" value="Genomic_DNA"/>
</dbReference>
<name>A0AAV9J162_CYACA</name>
<reference evidence="3 4" key="1">
    <citation type="submission" date="2022-07" db="EMBL/GenBank/DDBJ databases">
        <title>Genome-wide signatures of adaptation to extreme environments.</title>
        <authorList>
            <person name="Cho C.H."/>
            <person name="Yoon H.S."/>
        </authorList>
    </citation>
    <scope>NUCLEOTIDE SEQUENCE [LARGE SCALE GENOMIC DNA]</scope>
    <source>
        <strain evidence="3 4">DBV 063 E5</strain>
    </source>
</reference>
<feature type="domain" description="SfsA N-terminal OB" evidence="2">
    <location>
        <begin position="15"/>
        <end position="45"/>
    </location>
</feature>
<evidence type="ECO:0000259" key="1">
    <source>
        <dbReference type="Pfam" id="PF03749"/>
    </source>
</evidence>
<feature type="domain" description="Sugar fermentation stimulation protein C-terminal" evidence="1">
    <location>
        <begin position="156"/>
        <end position="267"/>
    </location>
</feature>
<proteinExistence type="predicted"/>
<dbReference type="InterPro" id="IPR041465">
    <property type="entry name" value="SfsA_N"/>
</dbReference>
<dbReference type="Pfam" id="PF03749">
    <property type="entry name" value="SfsA"/>
    <property type="match status" value="1"/>
</dbReference>
<evidence type="ECO:0000313" key="4">
    <source>
        <dbReference type="Proteomes" id="UP001301350"/>
    </source>
</evidence>
<dbReference type="GO" id="GO:0003677">
    <property type="term" value="F:DNA binding"/>
    <property type="evidence" value="ECO:0007669"/>
    <property type="project" value="InterPro"/>
</dbReference>
<evidence type="ECO:0000259" key="2">
    <source>
        <dbReference type="Pfam" id="PF17746"/>
    </source>
</evidence>
<protein>
    <recommendedName>
        <fullName evidence="5">Sugar fermentation stimulation protein homolog</fullName>
    </recommendedName>
</protein>
<sequence length="325" mass="36349">MKSLLFPDLVRGVLLQRYKRFLIDAQLQDGSEVTASVANPGRMTGGDDGAAERGYAVPSQTAIYLQPVAPNYNVKHAYRWMFAVEPCTGALVGVYTMLANRAVREALEAREASLLQLLTERDPNGRRGTVVRPLRFDKLARECRYPTASRQRANGSTVSRCDFCLDDRVFIEVKSVTMLSSTPGLVMFPDAVSARAVRHLEELANVIRWGRKRLRDGAATSVHRAVVLLVVQRSDRPLAFCPAQRVDPLFAIAMRHAASHGVEFRCCWLPARVQEEREGRATVEVHWGRATEGGNATDCAWHEVPVFLSMEEAQQYLQGELDPRR</sequence>
<dbReference type="CDD" id="cd22359">
    <property type="entry name" value="SfsA-like_bacterial"/>
    <property type="match status" value="1"/>
</dbReference>
<comment type="caution">
    <text evidence="3">The sequence shown here is derived from an EMBL/GenBank/DDBJ whole genome shotgun (WGS) entry which is preliminary data.</text>
</comment>
<dbReference type="InterPro" id="IPR040452">
    <property type="entry name" value="SfsA_C"/>
</dbReference>
<keyword evidence="4" id="KW-1185">Reference proteome</keyword>
<dbReference type="Gene3D" id="2.40.50.580">
    <property type="match status" value="1"/>
</dbReference>
<dbReference type="InterPro" id="IPR005224">
    <property type="entry name" value="SfsA"/>
</dbReference>
<dbReference type="AlphaFoldDB" id="A0AAV9J162"/>
<organism evidence="3 4">
    <name type="scientific">Cyanidium caldarium</name>
    <name type="common">Red alga</name>
    <dbReference type="NCBI Taxonomy" id="2771"/>
    <lineage>
        <taxon>Eukaryota</taxon>
        <taxon>Rhodophyta</taxon>
        <taxon>Bangiophyceae</taxon>
        <taxon>Cyanidiales</taxon>
        <taxon>Cyanidiaceae</taxon>
        <taxon>Cyanidium</taxon>
    </lineage>
</organism>
<evidence type="ECO:0000313" key="3">
    <source>
        <dbReference type="EMBL" id="KAK4537768.1"/>
    </source>
</evidence>
<dbReference type="Proteomes" id="UP001301350">
    <property type="component" value="Unassembled WGS sequence"/>
</dbReference>
<dbReference type="PANTHER" id="PTHR30545:SF2">
    <property type="entry name" value="SUGAR FERMENTATION STIMULATION PROTEIN A"/>
    <property type="match status" value="1"/>
</dbReference>